<gene>
    <name evidence="6" type="ORF">G7070_08465</name>
</gene>
<dbReference type="Gene3D" id="3.40.640.10">
    <property type="entry name" value="Type I PLP-dependent aspartate aminotransferase-like (Major domain)"/>
    <property type="match status" value="1"/>
</dbReference>
<dbReference type="AlphaFoldDB" id="A0A6G7YAR1"/>
<dbReference type="GO" id="GO:0008483">
    <property type="term" value="F:transaminase activity"/>
    <property type="evidence" value="ECO:0007669"/>
    <property type="project" value="UniProtKB-KW"/>
</dbReference>
<dbReference type="Proteomes" id="UP000501058">
    <property type="component" value="Chromosome"/>
</dbReference>
<dbReference type="Pfam" id="PF00155">
    <property type="entry name" value="Aminotran_1_2"/>
    <property type="match status" value="1"/>
</dbReference>
<dbReference type="InterPro" id="IPR015424">
    <property type="entry name" value="PyrdxlP-dep_Trfase"/>
</dbReference>
<evidence type="ECO:0000313" key="7">
    <source>
        <dbReference type="Proteomes" id="UP000501058"/>
    </source>
</evidence>
<keyword evidence="7" id="KW-1185">Reference proteome</keyword>
<name>A0A6G7YAR1_9ACTN</name>
<keyword evidence="3 6" id="KW-0808">Transferase</keyword>
<comment type="similarity">
    <text evidence="3">Belongs to the class-I pyridoxal-phosphate-dependent aminotransferase family.</text>
</comment>
<evidence type="ECO:0000256" key="4">
    <source>
        <dbReference type="SAM" id="MobiDB-lite"/>
    </source>
</evidence>
<proteinExistence type="inferred from homology"/>
<dbReference type="PANTHER" id="PTHR42885:SF1">
    <property type="entry name" value="THREONINE-PHOSPHATE DECARBOXYLASE"/>
    <property type="match status" value="1"/>
</dbReference>
<feature type="domain" description="Aminotransferase class I/classII large" evidence="5">
    <location>
        <begin position="64"/>
        <end position="253"/>
    </location>
</feature>
<sequence length="273" mass="28444">MGGAATGALAAESRPDGARPRNEGARAWNDGARARNDGARAGVEPGSRTGYAPALGALPSWADALFVGNPTNPTGWLHARDDLLAAGRGRLLVVDEAFMDAADEAESLIEPTMPGRLVLRSLSKTWGLAGLRVGYIVGDPALIARLAAAQPPWPVSSPALAAMVAVSSQASRAEASERYRTVRRHRDHLVAALEASGFGVVAGHAPFVLVDTAELGPDSVRPALAARGFAVRRGESFPGLGRSWIRVRVPDPQISDAFVAALASLRASAPRVD</sequence>
<reference evidence="6 7" key="1">
    <citation type="submission" date="2020-03" db="EMBL/GenBank/DDBJ databases">
        <title>Propioniciclava sp. nov., isolated from Hydrophilus acuminatus.</title>
        <authorList>
            <person name="Hyun D.-W."/>
            <person name="Bae J.-W."/>
        </authorList>
    </citation>
    <scope>NUCLEOTIDE SEQUENCE [LARGE SCALE GENOMIC DNA]</scope>
    <source>
        <strain evidence="6 7">HDW11</strain>
    </source>
</reference>
<protein>
    <recommendedName>
        <fullName evidence="3">Aminotransferase</fullName>
        <ecNumber evidence="3">2.6.1.-</ecNumber>
    </recommendedName>
</protein>
<keyword evidence="2" id="KW-0663">Pyridoxal phosphate</keyword>
<dbReference type="EMBL" id="CP049865">
    <property type="protein sequence ID" value="QIK73883.1"/>
    <property type="molecule type" value="Genomic_DNA"/>
</dbReference>
<evidence type="ECO:0000313" key="6">
    <source>
        <dbReference type="EMBL" id="QIK73883.1"/>
    </source>
</evidence>
<dbReference type="KEGG" id="prv:G7070_08465"/>
<evidence type="ECO:0000256" key="1">
    <source>
        <dbReference type="ARBA" id="ARBA00001933"/>
    </source>
</evidence>
<organism evidence="6 7">
    <name type="scientific">Propioniciclava coleopterorum</name>
    <dbReference type="NCBI Taxonomy" id="2714937"/>
    <lineage>
        <taxon>Bacteria</taxon>
        <taxon>Bacillati</taxon>
        <taxon>Actinomycetota</taxon>
        <taxon>Actinomycetes</taxon>
        <taxon>Propionibacteriales</taxon>
        <taxon>Propionibacteriaceae</taxon>
        <taxon>Propioniciclava</taxon>
    </lineage>
</organism>
<feature type="region of interest" description="Disordered" evidence="4">
    <location>
        <begin position="1"/>
        <end position="46"/>
    </location>
</feature>
<dbReference type="CDD" id="cd00609">
    <property type="entry name" value="AAT_like"/>
    <property type="match status" value="1"/>
</dbReference>
<dbReference type="InterPro" id="IPR004838">
    <property type="entry name" value="NHTrfase_class1_PyrdxlP-BS"/>
</dbReference>
<evidence type="ECO:0000259" key="5">
    <source>
        <dbReference type="Pfam" id="PF00155"/>
    </source>
</evidence>
<comment type="cofactor">
    <cofactor evidence="1 3">
        <name>pyridoxal 5'-phosphate</name>
        <dbReference type="ChEBI" id="CHEBI:597326"/>
    </cofactor>
</comment>
<dbReference type="PROSITE" id="PS00105">
    <property type="entry name" value="AA_TRANSFER_CLASS_1"/>
    <property type="match status" value="1"/>
</dbReference>
<dbReference type="InterPro" id="IPR004839">
    <property type="entry name" value="Aminotransferase_I/II_large"/>
</dbReference>
<dbReference type="Gene3D" id="3.90.1150.10">
    <property type="entry name" value="Aspartate Aminotransferase, domain 1"/>
    <property type="match status" value="1"/>
</dbReference>
<dbReference type="EC" id="2.6.1.-" evidence="3"/>
<dbReference type="PANTHER" id="PTHR42885">
    <property type="entry name" value="HISTIDINOL-PHOSPHATE AMINOTRANSFERASE-RELATED"/>
    <property type="match status" value="1"/>
</dbReference>
<dbReference type="InterPro" id="IPR015421">
    <property type="entry name" value="PyrdxlP-dep_Trfase_major"/>
</dbReference>
<feature type="compositionally biased region" description="Basic and acidic residues" evidence="4">
    <location>
        <begin position="13"/>
        <end position="24"/>
    </location>
</feature>
<keyword evidence="3 6" id="KW-0032">Aminotransferase</keyword>
<evidence type="ECO:0000256" key="2">
    <source>
        <dbReference type="ARBA" id="ARBA00022898"/>
    </source>
</evidence>
<dbReference type="GO" id="GO:0030170">
    <property type="term" value="F:pyridoxal phosphate binding"/>
    <property type="evidence" value="ECO:0007669"/>
    <property type="project" value="InterPro"/>
</dbReference>
<dbReference type="InterPro" id="IPR015422">
    <property type="entry name" value="PyrdxlP-dep_Trfase_small"/>
</dbReference>
<evidence type="ECO:0000256" key="3">
    <source>
        <dbReference type="RuleBase" id="RU000481"/>
    </source>
</evidence>
<accession>A0A6G7YAR1</accession>
<dbReference type="SUPFAM" id="SSF53383">
    <property type="entry name" value="PLP-dependent transferases"/>
    <property type="match status" value="1"/>
</dbReference>